<dbReference type="InterPro" id="IPR027329">
    <property type="entry name" value="TPX2_C"/>
</dbReference>
<reference evidence="7 8" key="1">
    <citation type="journal article" date="2016" name="Mol. Biol. Evol.">
        <title>Comparative Genomics of Early-Diverging Mushroom-Forming Fungi Provides Insights into the Origins of Lignocellulose Decay Capabilities.</title>
        <authorList>
            <person name="Nagy L.G."/>
            <person name="Riley R."/>
            <person name="Tritt A."/>
            <person name="Adam C."/>
            <person name="Daum C."/>
            <person name="Floudas D."/>
            <person name="Sun H."/>
            <person name="Yadav J.S."/>
            <person name="Pangilinan J."/>
            <person name="Larsson K.H."/>
            <person name="Matsuura K."/>
            <person name="Barry K."/>
            <person name="Labutti K."/>
            <person name="Kuo R."/>
            <person name="Ohm R.A."/>
            <person name="Bhattacharya S.S."/>
            <person name="Shirouzu T."/>
            <person name="Yoshinaga Y."/>
            <person name="Martin F.M."/>
            <person name="Grigoriev I.V."/>
            <person name="Hibbett D.S."/>
        </authorList>
    </citation>
    <scope>NUCLEOTIDE SEQUENCE [LARGE SCALE GENOMIC DNA]</scope>
    <source>
        <strain evidence="7 8">CBS 109695</strain>
    </source>
</reference>
<name>A0A166MNC5_9AGAM</name>
<feature type="region of interest" description="Disordered" evidence="5">
    <location>
        <begin position="99"/>
        <end position="122"/>
    </location>
</feature>
<dbReference type="EMBL" id="KV417528">
    <property type="protein sequence ID" value="KZP24147.1"/>
    <property type="molecule type" value="Genomic_DNA"/>
</dbReference>
<feature type="compositionally biased region" description="Low complexity" evidence="5">
    <location>
        <begin position="345"/>
        <end position="359"/>
    </location>
</feature>
<feature type="domain" description="TPX2 C-terminal" evidence="6">
    <location>
        <begin position="637"/>
        <end position="703"/>
    </location>
</feature>
<evidence type="ECO:0000313" key="7">
    <source>
        <dbReference type="EMBL" id="KZP24147.1"/>
    </source>
</evidence>
<feature type="compositionally biased region" description="Polar residues" evidence="5">
    <location>
        <begin position="490"/>
        <end position="515"/>
    </location>
</feature>
<proteinExistence type="inferred from homology"/>
<gene>
    <name evidence="7" type="ORF">FIBSPDRAFT_857589</name>
</gene>
<evidence type="ECO:0000313" key="8">
    <source>
        <dbReference type="Proteomes" id="UP000076532"/>
    </source>
</evidence>
<sequence length="708" mass="73766">MESHSTSEVSLRHLPDLSESDTSFSFQIPHTVTSADLLTNTHLNLGDADDFFSGVREDEAEESFTAPGSRESIDNAKGSLTLSMLTPKPNRREPAIALAQSPPPASAGQNTRATAADTERKGGFGNEVAKRRTMGVDMIENSPVGAKRFADLKAGVEFLLQDALEDDTGIFAPSNARPFLGEPPAAAAKPQDLSPRVNAAKRRTKPTVADGGITKKVPISVKPVSRLPAATTKPDAAAASRLASASLKPKPLPVAEGMIRPDGDQIMDTPNMPPAAPAGAAARLLQYGQSLIAQPQPGKDGYEADEAIVTVTADETPAPSEDASIGQASPPPWRPNTTDTRDAVAQPEPEPAAQLPEPARAQDDPFTLSQISPRKASARPPALPPRSPSPARVTGTRKRPAEDQDAGEDGAAALPPRSKKLKGKPAAIAAAKPRGLSKSRSGASTSSRPGPSTRQTRSARRAAIDILGGGAPPSGGGADAPRVDRGPSRGTGNPNPKACSTTSTGGDQKANTRTAKATGLRGAGVGLGRPATITSVTIQLQPASVPGPSSTAGSGPPRSASATTTPAEFTFRAEARLAARKPPQPPQPPLLASEPERRAKLKAAIPDFAALHAASLASSVAFRASHAPAPTVPVPLALSTDVRARDRGAFDAAVRAREAEAEGVRAERRREREAEEEREMGEMRRQTVIRAHGVPEWYADAPKRAHGR</sequence>
<evidence type="ECO:0000256" key="3">
    <source>
        <dbReference type="ARBA" id="ARBA00022490"/>
    </source>
</evidence>
<keyword evidence="4" id="KW-0206">Cytoskeleton</keyword>
<keyword evidence="3" id="KW-0963">Cytoplasm</keyword>
<dbReference type="AlphaFoldDB" id="A0A166MNC5"/>
<dbReference type="GO" id="GO:0005856">
    <property type="term" value="C:cytoskeleton"/>
    <property type="evidence" value="ECO:0007669"/>
    <property type="project" value="UniProtKB-SubCell"/>
</dbReference>
<feature type="compositionally biased region" description="Gly residues" evidence="5">
    <location>
        <begin position="467"/>
        <end position="478"/>
    </location>
</feature>
<comment type="subcellular location">
    <subcellularLocation>
        <location evidence="1">Cytoplasm</location>
        <location evidence="1">Cytoskeleton</location>
    </subcellularLocation>
</comment>
<dbReference type="Pfam" id="PF06886">
    <property type="entry name" value="TPX2"/>
    <property type="match status" value="1"/>
</dbReference>
<evidence type="ECO:0000256" key="4">
    <source>
        <dbReference type="ARBA" id="ARBA00023212"/>
    </source>
</evidence>
<feature type="compositionally biased region" description="Basic and acidic residues" evidence="5">
    <location>
        <begin position="658"/>
        <end position="685"/>
    </location>
</feature>
<evidence type="ECO:0000256" key="2">
    <source>
        <dbReference type="ARBA" id="ARBA00005885"/>
    </source>
</evidence>
<comment type="similarity">
    <text evidence="2">Belongs to the TPX2 family.</text>
</comment>
<protein>
    <recommendedName>
        <fullName evidence="6">TPX2 C-terminal domain-containing protein</fullName>
    </recommendedName>
</protein>
<feature type="compositionally biased region" description="Low complexity" evidence="5">
    <location>
        <begin position="542"/>
        <end position="562"/>
    </location>
</feature>
<feature type="region of interest" description="Disordered" evidence="5">
    <location>
        <begin position="292"/>
        <end position="598"/>
    </location>
</feature>
<feature type="region of interest" description="Disordered" evidence="5">
    <location>
        <begin position="181"/>
        <end position="206"/>
    </location>
</feature>
<dbReference type="Proteomes" id="UP000076532">
    <property type="component" value="Unassembled WGS sequence"/>
</dbReference>
<organism evidence="7 8">
    <name type="scientific">Athelia psychrophila</name>
    <dbReference type="NCBI Taxonomy" id="1759441"/>
    <lineage>
        <taxon>Eukaryota</taxon>
        <taxon>Fungi</taxon>
        <taxon>Dikarya</taxon>
        <taxon>Basidiomycota</taxon>
        <taxon>Agaricomycotina</taxon>
        <taxon>Agaricomycetes</taxon>
        <taxon>Agaricomycetidae</taxon>
        <taxon>Atheliales</taxon>
        <taxon>Atheliaceae</taxon>
        <taxon>Athelia</taxon>
    </lineage>
</organism>
<feature type="compositionally biased region" description="Low complexity" evidence="5">
    <location>
        <begin position="424"/>
        <end position="456"/>
    </location>
</feature>
<keyword evidence="8" id="KW-1185">Reference proteome</keyword>
<evidence type="ECO:0000256" key="5">
    <source>
        <dbReference type="SAM" id="MobiDB-lite"/>
    </source>
</evidence>
<accession>A0A166MNC5</accession>
<feature type="compositionally biased region" description="Polar residues" evidence="5">
    <location>
        <begin position="532"/>
        <end position="541"/>
    </location>
</feature>
<evidence type="ECO:0000259" key="6">
    <source>
        <dbReference type="Pfam" id="PF06886"/>
    </source>
</evidence>
<dbReference type="STRING" id="436010.A0A166MNC5"/>
<dbReference type="OrthoDB" id="3242303at2759"/>
<feature type="region of interest" description="Disordered" evidence="5">
    <location>
        <begin position="658"/>
        <end position="687"/>
    </location>
</feature>
<feature type="compositionally biased region" description="Basic and acidic residues" evidence="5">
    <location>
        <begin position="1"/>
        <end position="16"/>
    </location>
</feature>
<feature type="region of interest" description="Disordered" evidence="5">
    <location>
        <begin position="1"/>
        <end position="22"/>
    </location>
</feature>
<evidence type="ECO:0000256" key="1">
    <source>
        <dbReference type="ARBA" id="ARBA00004245"/>
    </source>
</evidence>